<keyword evidence="3" id="KW-1185">Reference proteome</keyword>
<evidence type="ECO:0000256" key="1">
    <source>
        <dbReference type="SAM" id="MobiDB-lite"/>
    </source>
</evidence>
<dbReference type="Proteomes" id="UP000094444">
    <property type="component" value="Unassembled WGS sequence"/>
</dbReference>
<sequence length="81" mass="8635">MAHECRAVQMLCSAGHWKECSFTQMGGPLVLPTPGMQLACSLLRSTEETTSVHYTPLSLSSEATTTTSPLAQSPLAQSPLK</sequence>
<reference evidence="2" key="1">
    <citation type="submission" date="2017-09" db="EMBL/GenBank/DDBJ databases">
        <title>Polyketide synthases of a Diaporthe helianthi virulent isolate.</title>
        <authorList>
            <person name="Baroncelli R."/>
        </authorList>
    </citation>
    <scope>NUCLEOTIDE SEQUENCE [LARGE SCALE GENOMIC DNA]</scope>
    <source>
        <strain evidence="2">7/96</strain>
    </source>
</reference>
<organism evidence="2 3">
    <name type="scientific">Diaporthe helianthi</name>
    <dbReference type="NCBI Taxonomy" id="158607"/>
    <lineage>
        <taxon>Eukaryota</taxon>
        <taxon>Fungi</taxon>
        <taxon>Dikarya</taxon>
        <taxon>Ascomycota</taxon>
        <taxon>Pezizomycotina</taxon>
        <taxon>Sordariomycetes</taxon>
        <taxon>Sordariomycetidae</taxon>
        <taxon>Diaporthales</taxon>
        <taxon>Diaporthaceae</taxon>
        <taxon>Diaporthe</taxon>
    </lineage>
</organism>
<evidence type="ECO:0000313" key="2">
    <source>
        <dbReference type="EMBL" id="POS81551.1"/>
    </source>
</evidence>
<comment type="caution">
    <text evidence="2">The sequence shown here is derived from an EMBL/GenBank/DDBJ whole genome shotgun (WGS) entry which is preliminary data.</text>
</comment>
<feature type="compositionally biased region" description="Low complexity" evidence="1">
    <location>
        <begin position="55"/>
        <end position="71"/>
    </location>
</feature>
<protein>
    <submittedName>
        <fullName evidence="2">Uncharacterized protein</fullName>
    </submittedName>
</protein>
<proteinExistence type="predicted"/>
<accession>A0A2P5IGF0</accession>
<dbReference type="InParanoid" id="A0A2P5IGF0"/>
<gene>
    <name evidence="2" type="ORF">DHEL01_v200068</name>
</gene>
<dbReference type="EMBL" id="MAVT02000002">
    <property type="protein sequence ID" value="POS81551.1"/>
    <property type="molecule type" value="Genomic_DNA"/>
</dbReference>
<evidence type="ECO:0000313" key="3">
    <source>
        <dbReference type="Proteomes" id="UP000094444"/>
    </source>
</evidence>
<feature type="region of interest" description="Disordered" evidence="1">
    <location>
        <begin position="54"/>
        <end position="81"/>
    </location>
</feature>
<dbReference type="AlphaFoldDB" id="A0A2P5IGF0"/>
<name>A0A2P5IGF0_DIAHE</name>